<dbReference type="InterPro" id="IPR029061">
    <property type="entry name" value="THDP-binding"/>
</dbReference>
<evidence type="ECO:0000256" key="3">
    <source>
        <dbReference type="ARBA" id="ARBA00023052"/>
    </source>
</evidence>
<dbReference type="InterPro" id="IPR005474">
    <property type="entry name" value="Transketolase_N"/>
</dbReference>
<dbReference type="PANTHER" id="PTHR47514:SF1">
    <property type="entry name" value="TRANSKETOLASE N-TERMINAL SECTION-RELATED"/>
    <property type="match status" value="1"/>
</dbReference>
<evidence type="ECO:0000313" key="6">
    <source>
        <dbReference type="Proteomes" id="UP000824169"/>
    </source>
</evidence>
<keyword evidence="3" id="KW-0786">Thiamine pyrophosphate</keyword>
<dbReference type="AlphaFoldDB" id="A0A9D1P342"/>
<accession>A0A9D1P342</accession>
<comment type="cofactor">
    <cofactor evidence="1">
        <name>thiamine diphosphate</name>
        <dbReference type="ChEBI" id="CHEBI:58937"/>
    </cofactor>
</comment>
<proteinExistence type="inferred from homology"/>
<organism evidence="5 6">
    <name type="scientific">Candidatus Scatomonas pullistercoris</name>
    <dbReference type="NCBI Taxonomy" id="2840920"/>
    <lineage>
        <taxon>Bacteria</taxon>
        <taxon>Bacillati</taxon>
        <taxon>Bacillota</taxon>
        <taxon>Clostridia</taxon>
        <taxon>Lachnospirales</taxon>
        <taxon>Lachnospiraceae</taxon>
        <taxon>Lachnospiraceae incertae sedis</taxon>
        <taxon>Candidatus Scatomonas</taxon>
    </lineage>
</organism>
<dbReference type="Proteomes" id="UP000824169">
    <property type="component" value="Unassembled WGS sequence"/>
</dbReference>
<dbReference type="EMBL" id="DVOO01000011">
    <property type="protein sequence ID" value="HIV24799.1"/>
    <property type="molecule type" value="Genomic_DNA"/>
</dbReference>
<evidence type="ECO:0000313" key="5">
    <source>
        <dbReference type="EMBL" id="HIV24799.1"/>
    </source>
</evidence>
<dbReference type="Pfam" id="PF00456">
    <property type="entry name" value="Transketolase_N"/>
    <property type="match status" value="1"/>
</dbReference>
<reference evidence="5" key="2">
    <citation type="journal article" date="2021" name="PeerJ">
        <title>Extensive microbial diversity within the chicken gut microbiome revealed by metagenomics and culture.</title>
        <authorList>
            <person name="Gilroy R."/>
            <person name="Ravi A."/>
            <person name="Getino M."/>
            <person name="Pursley I."/>
            <person name="Horton D.L."/>
            <person name="Alikhan N.F."/>
            <person name="Baker D."/>
            <person name="Gharbi K."/>
            <person name="Hall N."/>
            <person name="Watson M."/>
            <person name="Adriaenssens E.M."/>
            <person name="Foster-Nyarko E."/>
            <person name="Jarju S."/>
            <person name="Secka A."/>
            <person name="Antonio M."/>
            <person name="Oren A."/>
            <person name="Chaudhuri R.R."/>
            <person name="La Ragione R."/>
            <person name="Hildebrand F."/>
            <person name="Pallen M.J."/>
        </authorList>
    </citation>
    <scope>NUCLEOTIDE SEQUENCE</scope>
    <source>
        <strain evidence="5">CHK188-20938</strain>
    </source>
</reference>
<sequence>MENKKYTKSETRQIANQIRKQILGIALQSGGCYLAQACSSAEIISALYTQILNLGPSVGEWDAIPFPGVPGPDNMDYQRGSAYHGVQAPDKDRFFVSCCHYASVIYCALAAVGRLSPSALEKFNVDGWNMEMIGAEHSPGFENTAGSLGLTVSIAAGTAHARKMKGESGLVYCLMGDGELQEGQTWECVQAAGYYKLDNFIMVVDVNGQQVEGAIEDQMAEEPLADRFRAFGAVCAACDGHDIDAIIEACRTAHPGKPLAVLCHTKGYTGIPPLQKRWPFLHFVRISEAEKPEFQKIYDEM</sequence>
<protein>
    <submittedName>
        <fullName evidence="5">Transketolase</fullName>
    </submittedName>
</protein>
<name>A0A9D1P342_9FIRM</name>
<evidence type="ECO:0000256" key="1">
    <source>
        <dbReference type="ARBA" id="ARBA00001964"/>
    </source>
</evidence>
<evidence type="ECO:0000259" key="4">
    <source>
        <dbReference type="Pfam" id="PF00456"/>
    </source>
</evidence>
<comment type="caution">
    <text evidence="5">The sequence shown here is derived from an EMBL/GenBank/DDBJ whole genome shotgun (WGS) entry which is preliminary data.</text>
</comment>
<evidence type="ECO:0000256" key="2">
    <source>
        <dbReference type="ARBA" id="ARBA00007131"/>
    </source>
</evidence>
<dbReference type="Gene3D" id="3.40.50.970">
    <property type="match status" value="1"/>
</dbReference>
<dbReference type="SUPFAM" id="SSF52518">
    <property type="entry name" value="Thiamin diphosphate-binding fold (THDP-binding)"/>
    <property type="match status" value="1"/>
</dbReference>
<dbReference type="PANTHER" id="PTHR47514">
    <property type="entry name" value="TRANSKETOLASE N-TERMINAL SECTION-RELATED"/>
    <property type="match status" value="1"/>
</dbReference>
<gene>
    <name evidence="5" type="ORF">IAB71_03280</name>
</gene>
<reference evidence="5" key="1">
    <citation type="submission" date="2020-10" db="EMBL/GenBank/DDBJ databases">
        <authorList>
            <person name="Gilroy R."/>
        </authorList>
    </citation>
    <scope>NUCLEOTIDE SEQUENCE</scope>
    <source>
        <strain evidence="5">CHK188-20938</strain>
    </source>
</reference>
<comment type="similarity">
    <text evidence="2">Belongs to the transketolase family.</text>
</comment>
<feature type="domain" description="Transketolase N-terminal" evidence="4">
    <location>
        <begin position="89"/>
        <end position="266"/>
    </location>
</feature>